<evidence type="ECO:0000313" key="2">
    <source>
        <dbReference type="Proteomes" id="UP000095281"/>
    </source>
</evidence>
<feature type="region of interest" description="Disordered" evidence="1">
    <location>
        <begin position="116"/>
        <end position="135"/>
    </location>
</feature>
<sequence>MRMLINQFAAFHESYDYYNCIYNYLLERGIYVEISIEKYFDAYNKLETQANIFKPYLSTEINAEQNMYPAIFSHSIDNNLYIYLDFTFIKQAGNGGQNIIVEDQISHVSGQNFDYGGHNSSDGTGNGANGWQINASEDHSSHASCQNFFYSSQNSFDGSQDN</sequence>
<evidence type="ECO:0000256" key="1">
    <source>
        <dbReference type="SAM" id="MobiDB-lite"/>
    </source>
</evidence>
<proteinExistence type="predicted"/>
<organism evidence="2 3">
    <name type="scientific">Meloidogyne hapla</name>
    <name type="common">Root-knot nematode worm</name>
    <dbReference type="NCBI Taxonomy" id="6305"/>
    <lineage>
        <taxon>Eukaryota</taxon>
        <taxon>Metazoa</taxon>
        <taxon>Ecdysozoa</taxon>
        <taxon>Nematoda</taxon>
        <taxon>Chromadorea</taxon>
        <taxon>Rhabditida</taxon>
        <taxon>Tylenchina</taxon>
        <taxon>Tylenchomorpha</taxon>
        <taxon>Tylenchoidea</taxon>
        <taxon>Meloidogynidae</taxon>
        <taxon>Meloidogyninae</taxon>
        <taxon>Meloidogyne</taxon>
    </lineage>
</organism>
<name>A0A1I8BVI9_MELHA</name>
<dbReference type="Proteomes" id="UP000095281">
    <property type="component" value="Unplaced"/>
</dbReference>
<accession>A0A1I8BVI9</accession>
<dbReference type="AlphaFoldDB" id="A0A1I8BVI9"/>
<reference evidence="3" key="1">
    <citation type="submission" date="2016-11" db="UniProtKB">
        <authorList>
            <consortium name="WormBaseParasite"/>
        </authorList>
    </citation>
    <scope>IDENTIFICATION</scope>
</reference>
<dbReference type="WBParaSite" id="MhA1_Contig622.frz3.gene13">
    <property type="protein sequence ID" value="MhA1_Contig622.frz3.gene13"/>
    <property type="gene ID" value="MhA1_Contig622.frz3.gene13"/>
</dbReference>
<protein>
    <submittedName>
        <fullName evidence="3">Uncharacterized protein</fullName>
    </submittedName>
</protein>
<evidence type="ECO:0000313" key="3">
    <source>
        <dbReference type="WBParaSite" id="MhA1_Contig622.frz3.gene13"/>
    </source>
</evidence>
<keyword evidence="2" id="KW-1185">Reference proteome</keyword>